<dbReference type="Proteomes" id="UP000766550">
    <property type="component" value="Unassembled WGS sequence"/>
</dbReference>
<dbReference type="AlphaFoldDB" id="A0A8J8C8B2"/>
<dbReference type="SUPFAM" id="SSF46785">
    <property type="entry name" value="Winged helix' DNA-binding domain"/>
    <property type="match status" value="1"/>
</dbReference>
<evidence type="ECO:0000259" key="1">
    <source>
        <dbReference type="Pfam" id="PF08100"/>
    </source>
</evidence>
<proteinExistence type="predicted"/>
<feature type="domain" description="O-methyltransferase dimerisation" evidence="1">
    <location>
        <begin position="13"/>
        <end position="68"/>
    </location>
</feature>
<name>A0A8J8C8B2_9EURY</name>
<accession>A0A8J8C8B2</accession>
<dbReference type="InterPro" id="IPR036390">
    <property type="entry name" value="WH_DNA-bd_sf"/>
</dbReference>
<sequence length="74" mass="8039">MPDHGPTPERILELGQGFWAAKALLSATTLGVFTELDQNGRQTVEELESTVGLHPRSSRDFLDALVALDGNNPH</sequence>
<gene>
    <name evidence="2" type="ORF">KTS45_16930</name>
</gene>
<keyword evidence="3" id="KW-1185">Reference proteome</keyword>
<reference evidence="2 3" key="1">
    <citation type="submission" date="2021-06" db="EMBL/GenBank/DDBJ databases">
        <title>New haloarchaea isolates fom saline soil.</title>
        <authorList>
            <person name="Duran-Viseras A."/>
            <person name="Sanchez-Porro C.S."/>
            <person name="Ventosa A."/>
        </authorList>
    </citation>
    <scope>NUCLEOTIDE SEQUENCE [LARGE SCALE GENOMIC DNA]</scope>
    <source>
        <strain evidence="2 3">JCM 183640</strain>
    </source>
</reference>
<dbReference type="EMBL" id="JAHQXF010000003">
    <property type="protein sequence ID" value="MBV0925888.1"/>
    <property type="molecule type" value="Genomic_DNA"/>
</dbReference>
<comment type="caution">
    <text evidence="2">The sequence shown here is derived from an EMBL/GenBank/DDBJ whole genome shotgun (WGS) entry which is preliminary data.</text>
</comment>
<organism evidence="2 3">
    <name type="scientific">Haloarcula limicola</name>
    <dbReference type="NCBI Taxonomy" id="1429915"/>
    <lineage>
        <taxon>Archaea</taxon>
        <taxon>Methanobacteriati</taxon>
        <taxon>Methanobacteriota</taxon>
        <taxon>Stenosarchaea group</taxon>
        <taxon>Halobacteria</taxon>
        <taxon>Halobacteriales</taxon>
        <taxon>Haloarculaceae</taxon>
        <taxon>Haloarcula</taxon>
    </lineage>
</organism>
<protein>
    <recommendedName>
        <fullName evidence="1">O-methyltransferase dimerisation domain-containing protein</fullName>
    </recommendedName>
</protein>
<evidence type="ECO:0000313" key="3">
    <source>
        <dbReference type="Proteomes" id="UP000766550"/>
    </source>
</evidence>
<evidence type="ECO:0000313" key="2">
    <source>
        <dbReference type="EMBL" id="MBV0925888.1"/>
    </source>
</evidence>
<dbReference type="InterPro" id="IPR012967">
    <property type="entry name" value="COMT_dimerisation"/>
</dbReference>
<dbReference type="Gene3D" id="1.10.10.10">
    <property type="entry name" value="Winged helix-like DNA-binding domain superfamily/Winged helix DNA-binding domain"/>
    <property type="match status" value="1"/>
</dbReference>
<dbReference type="InterPro" id="IPR036388">
    <property type="entry name" value="WH-like_DNA-bd_sf"/>
</dbReference>
<dbReference type="GO" id="GO:0046983">
    <property type="term" value="F:protein dimerization activity"/>
    <property type="evidence" value="ECO:0007669"/>
    <property type="project" value="InterPro"/>
</dbReference>
<dbReference type="OrthoDB" id="202096at2157"/>
<dbReference type="Pfam" id="PF08100">
    <property type="entry name" value="Dimerisation"/>
    <property type="match status" value="1"/>
</dbReference>
<dbReference type="RefSeq" id="WP_162318895.1">
    <property type="nucleotide sequence ID" value="NZ_JAHQXF010000003.1"/>
</dbReference>